<evidence type="ECO:0000256" key="1">
    <source>
        <dbReference type="SAM" id="Phobius"/>
    </source>
</evidence>
<evidence type="ECO:0000313" key="2">
    <source>
        <dbReference type="EMBL" id="RAP77300.1"/>
    </source>
</evidence>
<evidence type="ECO:0008006" key="4">
    <source>
        <dbReference type="Google" id="ProtNLM"/>
    </source>
</evidence>
<feature type="transmembrane region" description="Helical" evidence="1">
    <location>
        <begin position="7"/>
        <end position="25"/>
    </location>
</feature>
<reference evidence="2 3" key="1">
    <citation type="submission" date="2018-06" db="EMBL/GenBank/DDBJ databases">
        <title>Paenibacillus montanisoli sp. nov., isolated from mountain area soil.</title>
        <authorList>
            <person name="Wu M."/>
        </authorList>
    </citation>
    <scope>NUCLEOTIDE SEQUENCE [LARGE SCALE GENOMIC DNA]</scope>
    <source>
        <strain evidence="2 3">RA17</strain>
    </source>
</reference>
<comment type="caution">
    <text evidence="2">The sequence shown here is derived from an EMBL/GenBank/DDBJ whole genome shotgun (WGS) entry which is preliminary data.</text>
</comment>
<dbReference type="EMBL" id="QLUW01000001">
    <property type="protein sequence ID" value="RAP77300.1"/>
    <property type="molecule type" value="Genomic_DNA"/>
</dbReference>
<accession>A0A328U3V6</accession>
<proteinExistence type="predicted"/>
<gene>
    <name evidence="2" type="ORF">DL346_02040</name>
</gene>
<evidence type="ECO:0000313" key="3">
    <source>
        <dbReference type="Proteomes" id="UP000249260"/>
    </source>
</evidence>
<dbReference type="Proteomes" id="UP000249260">
    <property type="component" value="Unassembled WGS sequence"/>
</dbReference>
<keyword evidence="1" id="KW-1133">Transmembrane helix</keyword>
<dbReference type="AlphaFoldDB" id="A0A328U3V6"/>
<sequence length="93" mass="10931">MKKIFRISLLTIVMILAVLFIYDYFTVSKKEARQIAERYIASESFKWKVGSISREREAWVVYLSPLESANEITWLIINNRTGSIQKITQPMKE</sequence>
<protein>
    <recommendedName>
        <fullName evidence="4">PepSY domain-containing protein</fullName>
    </recommendedName>
</protein>
<keyword evidence="1" id="KW-0812">Transmembrane</keyword>
<name>A0A328U3V6_9BACL</name>
<organism evidence="2 3">
    <name type="scientific">Paenibacillus montanisoli</name>
    <dbReference type="NCBI Taxonomy" id="2081970"/>
    <lineage>
        <taxon>Bacteria</taxon>
        <taxon>Bacillati</taxon>
        <taxon>Bacillota</taxon>
        <taxon>Bacilli</taxon>
        <taxon>Bacillales</taxon>
        <taxon>Paenibacillaceae</taxon>
        <taxon>Paenibacillus</taxon>
    </lineage>
</organism>
<keyword evidence="3" id="KW-1185">Reference proteome</keyword>
<keyword evidence="1" id="KW-0472">Membrane</keyword>